<dbReference type="EMBL" id="KI286596">
    <property type="protein sequence ID" value="ESA10898.1"/>
    <property type="molecule type" value="Genomic_DNA"/>
</dbReference>
<feature type="non-terminal residue" evidence="1">
    <location>
        <position position="1"/>
    </location>
</feature>
<organism evidence="1">
    <name type="scientific">Rhizophagus irregularis (strain DAOM 181602 / DAOM 197198 / MUCL 43194)</name>
    <name type="common">Arbuscular mycorrhizal fungus</name>
    <name type="synonym">Glomus intraradices</name>
    <dbReference type="NCBI Taxonomy" id="747089"/>
    <lineage>
        <taxon>Eukaryota</taxon>
        <taxon>Fungi</taxon>
        <taxon>Fungi incertae sedis</taxon>
        <taxon>Mucoromycota</taxon>
        <taxon>Glomeromycotina</taxon>
        <taxon>Glomeromycetes</taxon>
        <taxon>Glomerales</taxon>
        <taxon>Glomeraceae</taxon>
        <taxon>Rhizophagus</taxon>
    </lineage>
</organism>
<proteinExistence type="predicted"/>
<evidence type="ECO:0000313" key="1">
    <source>
        <dbReference type="EMBL" id="ESA10898.1"/>
    </source>
</evidence>
<accession>U9TX28</accession>
<reference evidence="1" key="1">
    <citation type="submission" date="2013-07" db="EMBL/GenBank/DDBJ databases">
        <title>The genome of an arbuscular mycorrhizal fungus provides insights into the evolution of the oldest plant symbiosis.</title>
        <authorList>
            <consortium name="DOE Joint Genome Institute"/>
            <person name="Tisserant E."/>
            <person name="Malbreil M."/>
            <person name="Kuo A."/>
            <person name="Kohler A."/>
            <person name="Symeonidi A."/>
            <person name="Balestrini R."/>
            <person name="Charron P."/>
            <person name="Duensing N."/>
            <person name="Frei-dit-Frey N."/>
            <person name="Gianinazzi-Pearson V."/>
            <person name="Gilbert B."/>
            <person name="Handa Y."/>
            <person name="Hijri M."/>
            <person name="Kaul R."/>
            <person name="Kawaguchi M."/>
            <person name="Krajinski F."/>
            <person name="Lammers P."/>
            <person name="Lapierre D."/>
            <person name="Masclaux F.G."/>
            <person name="Murat C."/>
            <person name="Morin E."/>
            <person name="Ndikumana S."/>
            <person name="Pagni M."/>
            <person name="Petitpierre D."/>
            <person name="Requena N."/>
            <person name="Rosikiewicz P."/>
            <person name="Riley R."/>
            <person name="Saito K."/>
            <person name="San Clemente H."/>
            <person name="Shapiro H."/>
            <person name="van Tuinen D."/>
            <person name="Becard G."/>
            <person name="Bonfante P."/>
            <person name="Paszkowski U."/>
            <person name="Shachar-Hill Y."/>
            <person name="Young J.P."/>
            <person name="Sanders I.R."/>
            <person name="Henrissat B."/>
            <person name="Rensing S.A."/>
            <person name="Grigoriev I.V."/>
            <person name="Corradi N."/>
            <person name="Roux C."/>
            <person name="Martin F."/>
        </authorList>
    </citation>
    <scope>NUCLEOTIDE SEQUENCE</scope>
    <source>
        <strain evidence="1">DAOM 197198</strain>
    </source>
</reference>
<name>U9TX28_RHIID</name>
<gene>
    <name evidence="1" type="ORF">GLOINDRAFT_80245</name>
</gene>
<dbReference type="HOGENOM" id="CLU_3020080_0_0_1"/>
<sequence>GQTLIQYGVYLPQLIFTYGQLHITLSRVTLYQRIKILIISDIPKILYIKKSFKIFI</sequence>
<dbReference type="AlphaFoldDB" id="U9TX28"/>
<protein>
    <submittedName>
        <fullName evidence="1">Uncharacterized protein</fullName>
    </submittedName>
</protein>